<evidence type="ECO:0000313" key="1">
    <source>
        <dbReference type="EMBL" id="JAH77748.1"/>
    </source>
</evidence>
<reference evidence="1" key="2">
    <citation type="journal article" date="2015" name="Fish Shellfish Immunol.">
        <title>Early steps in the European eel (Anguilla anguilla)-Vibrio vulnificus interaction in the gills: Role of the RtxA13 toxin.</title>
        <authorList>
            <person name="Callol A."/>
            <person name="Pajuelo D."/>
            <person name="Ebbesson L."/>
            <person name="Teles M."/>
            <person name="MacKenzie S."/>
            <person name="Amaro C."/>
        </authorList>
    </citation>
    <scope>NUCLEOTIDE SEQUENCE</scope>
</reference>
<proteinExistence type="predicted"/>
<dbReference type="EMBL" id="GBXM01030829">
    <property type="protein sequence ID" value="JAH77748.1"/>
    <property type="molecule type" value="Transcribed_RNA"/>
</dbReference>
<accession>A0A0E9VKM1</accession>
<sequence length="60" mass="6870">METIEVFQQKQIKLTICNDKQIPCDQHKGQFNLSKQRPALVFDEQAPGSAFLFPFAVMTL</sequence>
<dbReference type="AlphaFoldDB" id="A0A0E9VKM1"/>
<reference evidence="1" key="1">
    <citation type="submission" date="2014-11" db="EMBL/GenBank/DDBJ databases">
        <authorList>
            <person name="Amaro Gonzalez C."/>
        </authorList>
    </citation>
    <scope>NUCLEOTIDE SEQUENCE</scope>
</reference>
<protein>
    <submittedName>
        <fullName evidence="1">Uncharacterized protein</fullName>
    </submittedName>
</protein>
<name>A0A0E9VKM1_ANGAN</name>
<organism evidence="1">
    <name type="scientific">Anguilla anguilla</name>
    <name type="common">European freshwater eel</name>
    <name type="synonym">Muraena anguilla</name>
    <dbReference type="NCBI Taxonomy" id="7936"/>
    <lineage>
        <taxon>Eukaryota</taxon>
        <taxon>Metazoa</taxon>
        <taxon>Chordata</taxon>
        <taxon>Craniata</taxon>
        <taxon>Vertebrata</taxon>
        <taxon>Euteleostomi</taxon>
        <taxon>Actinopterygii</taxon>
        <taxon>Neopterygii</taxon>
        <taxon>Teleostei</taxon>
        <taxon>Anguilliformes</taxon>
        <taxon>Anguillidae</taxon>
        <taxon>Anguilla</taxon>
    </lineage>
</organism>